<dbReference type="GO" id="GO:0005886">
    <property type="term" value="C:plasma membrane"/>
    <property type="evidence" value="ECO:0007669"/>
    <property type="project" value="TreeGrafter"/>
</dbReference>
<proteinExistence type="predicted"/>
<dbReference type="SUPFAM" id="SSF161070">
    <property type="entry name" value="SNF-like"/>
    <property type="match status" value="1"/>
</dbReference>
<dbReference type="GO" id="GO:0035725">
    <property type="term" value="P:sodium ion transmembrane transport"/>
    <property type="evidence" value="ECO:0007669"/>
    <property type="project" value="TreeGrafter"/>
</dbReference>
<evidence type="ECO:0000256" key="6">
    <source>
        <dbReference type="SAM" id="Phobius"/>
    </source>
</evidence>
<feature type="transmembrane region" description="Helical" evidence="6">
    <location>
        <begin position="12"/>
        <end position="31"/>
    </location>
</feature>
<dbReference type="EMBL" id="CAJOBA010079485">
    <property type="protein sequence ID" value="CAF4434632.1"/>
    <property type="molecule type" value="Genomic_DNA"/>
</dbReference>
<keyword evidence="3 6" id="KW-0812">Transmembrane</keyword>
<evidence type="ECO:0000256" key="1">
    <source>
        <dbReference type="ARBA" id="ARBA00004141"/>
    </source>
</evidence>
<name>A0A8S2G3Q9_9BILA</name>
<dbReference type="EMBL" id="CAJNOK010054862">
    <property type="protein sequence ID" value="CAF1617242.1"/>
    <property type="molecule type" value="Genomic_DNA"/>
</dbReference>
<feature type="non-terminal residue" evidence="7">
    <location>
        <position position="1"/>
    </location>
</feature>
<comment type="subcellular location">
    <subcellularLocation>
        <location evidence="1">Membrane</location>
        <topology evidence="1">Multi-pass membrane protein</topology>
    </subcellularLocation>
</comment>
<evidence type="ECO:0000256" key="4">
    <source>
        <dbReference type="ARBA" id="ARBA00022989"/>
    </source>
</evidence>
<dbReference type="PROSITE" id="PS50267">
    <property type="entry name" value="NA_NEUROTRAN_SYMP_3"/>
    <property type="match status" value="1"/>
</dbReference>
<dbReference type="Pfam" id="PF00209">
    <property type="entry name" value="SNF"/>
    <property type="match status" value="1"/>
</dbReference>
<keyword evidence="5 6" id="KW-0472">Membrane</keyword>
<dbReference type="InterPro" id="IPR037272">
    <property type="entry name" value="SNS_sf"/>
</dbReference>
<sequence length="97" mass="11414">YYWFELIQEYAAALSVIVVGFFEVISISYIYGFNRFMNDVKMMLKKRAAEYYLFLTWRITAPLLMLIVTVSNLIQAKPLKSGNYLFPTWSLGTFFLI</sequence>
<evidence type="ECO:0000313" key="8">
    <source>
        <dbReference type="EMBL" id="CAF4434632.1"/>
    </source>
</evidence>
<dbReference type="Proteomes" id="UP000677228">
    <property type="component" value="Unassembled WGS sequence"/>
</dbReference>
<comment type="caution">
    <text evidence="7">The sequence shown here is derived from an EMBL/GenBank/DDBJ whole genome shotgun (WGS) entry which is preliminary data.</text>
</comment>
<feature type="transmembrane region" description="Helical" evidence="6">
    <location>
        <begin position="51"/>
        <end position="74"/>
    </location>
</feature>
<gene>
    <name evidence="7" type="ORF">OVA965_LOCUS42996</name>
    <name evidence="8" type="ORF">TMI583_LOCUS45085</name>
</gene>
<dbReference type="Proteomes" id="UP000682733">
    <property type="component" value="Unassembled WGS sequence"/>
</dbReference>
<evidence type="ECO:0000256" key="5">
    <source>
        <dbReference type="ARBA" id="ARBA00023136"/>
    </source>
</evidence>
<evidence type="ECO:0000256" key="3">
    <source>
        <dbReference type="ARBA" id="ARBA00022692"/>
    </source>
</evidence>
<reference evidence="7" key="1">
    <citation type="submission" date="2021-02" db="EMBL/GenBank/DDBJ databases">
        <authorList>
            <person name="Nowell W R."/>
        </authorList>
    </citation>
    <scope>NUCLEOTIDE SEQUENCE</scope>
</reference>
<organism evidence="7 9">
    <name type="scientific">Didymodactylos carnosus</name>
    <dbReference type="NCBI Taxonomy" id="1234261"/>
    <lineage>
        <taxon>Eukaryota</taxon>
        <taxon>Metazoa</taxon>
        <taxon>Spiralia</taxon>
        <taxon>Gnathifera</taxon>
        <taxon>Rotifera</taxon>
        <taxon>Eurotatoria</taxon>
        <taxon>Bdelloidea</taxon>
        <taxon>Philodinida</taxon>
        <taxon>Philodinidae</taxon>
        <taxon>Didymodactylos</taxon>
    </lineage>
</organism>
<protein>
    <submittedName>
        <fullName evidence="7">Uncharacterized protein</fullName>
    </submittedName>
</protein>
<dbReference type="AlphaFoldDB" id="A0A8S2G3Q9"/>
<accession>A0A8S2G3Q9</accession>
<dbReference type="InterPro" id="IPR000175">
    <property type="entry name" value="Na/ntran_symport"/>
</dbReference>
<keyword evidence="4 6" id="KW-1133">Transmembrane helix</keyword>
<evidence type="ECO:0000256" key="2">
    <source>
        <dbReference type="ARBA" id="ARBA00022448"/>
    </source>
</evidence>
<evidence type="ECO:0000313" key="9">
    <source>
        <dbReference type="Proteomes" id="UP000677228"/>
    </source>
</evidence>
<dbReference type="PANTHER" id="PTHR11616">
    <property type="entry name" value="SODIUM/CHLORIDE DEPENDENT TRANSPORTER"/>
    <property type="match status" value="1"/>
</dbReference>
<evidence type="ECO:0000313" key="7">
    <source>
        <dbReference type="EMBL" id="CAF1617242.1"/>
    </source>
</evidence>
<dbReference type="GO" id="GO:0006865">
    <property type="term" value="P:amino acid transport"/>
    <property type="evidence" value="ECO:0007669"/>
    <property type="project" value="TreeGrafter"/>
</dbReference>
<dbReference type="PANTHER" id="PTHR11616:SF240">
    <property type="entry name" value="BLOATED TUBULES, ISOFORM B-RELATED"/>
    <property type="match status" value="1"/>
</dbReference>
<keyword evidence="2" id="KW-0813">Transport</keyword>